<comment type="caution">
    <text evidence="3">The sequence shown here is derived from an EMBL/GenBank/DDBJ whole genome shotgun (WGS) entry which is preliminary data.</text>
</comment>
<evidence type="ECO:0000259" key="2">
    <source>
        <dbReference type="Pfam" id="PF00313"/>
    </source>
</evidence>
<feature type="transmembrane region" description="Helical" evidence="1">
    <location>
        <begin position="69"/>
        <end position="88"/>
    </location>
</feature>
<evidence type="ECO:0000256" key="1">
    <source>
        <dbReference type="SAM" id="Phobius"/>
    </source>
</evidence>
<feature type="domain" description="CSD" evidence="2">
    <location>
        <begin position="4"/>
        <end position="66"/>
    </location>
</feature>
<dbReference type="CDD" id="cd04458">
    <property type="entry name" value="CSP_CDS"/>
    <property type="match status" value="1"/>
</dbReference>
<dbReference type="Pfam" id="PF06961">
    <property type="entry name" value="DUF1294"/>
    <property type="match status" value="1"/>
</dbReference>
<dbReference type="Gene3D" id="2.40.50.140">
    <property type="entry name" value="Nucleic acid-binding proteins"/>
    <property type="match status" value="1"/>
</dbReference>
<protein>
    <submittedName>
        <fullName evidence="3">DUF1294 domain-containing protein</fullName>
    </submittedName>
</protein>
<keyword evidence="1" id="KW-0812">Transmembrane</keyword>
<feature type="transmembrane region" description="Helical" evidence="1">
    <location>
        <begin position="127"/>
        <end position="150"/>
    </location>
</feature>
<feature type="transmembrane region" description="Helical" evidence="1">
    <location>
        <begin position="94"/>
        <end position="115"/>
    </location>
</feature>
<dbReference type="SUPFAM" id="SSF50249">
    <property type="entry name" value="Nucleic acid-binding proteins"/>
    <property type="match status" value="1"/>
</dbReference>
<proteinExistence type="predicted"/>
<evidence type="ECO:0000313" key="3">
    <source>
        <dbReference type="EMBL" id="RTZ17581.1"/>
    </source>
</evidence>
<sequence length="197" mass="22110">MSIQGTISHWDSSKGYGYISVENQDAKILFHISDLENASQPPCVSERVIFRLGSDNDGVMKAVKVERPIVFNFSLAIVVWFVSALIGSVVLLDFPVIVCAFYLSVSTISYIVYAFDKQAMLHGGWRIPEITFHLLNIAGGWIGALIAQSVMQHKYHDIGFKLLFWLTFMMNILLFAWLLTSEGTMALHSAIYQLRAS</sequence>
<dbReference type="RefSeq" id="WP_126572335.1">
    <property type="nucleotide sequence ID" value="NZ_RXZH01000001.1"/>
</dbReference>
<organism evidence="3 4">
    <name type="scientific">Vibrio aquaticus</name>
    <dbReference type="NCBI Taxonomy" id="2496559"/>
    <lineage>
        <taxon>Bacteria</taxon>
        <taxon>Pseudomonadati</taxon>
        <taxon>Pseudomonadota</taxon>
        <taxon>Gammaproteobacteria</taxon>
        <taxon>Vibrionales</taxon>
        <taxon>Vibrionaceae</taxon>
        <taxon>Vibrio</taxon>
    </lineage>
</organism>
<dbReference type="InterPro" id="IPR002059">
    <property type="entry name" value="CSP_DNA-bd"/>
</dbReference>
<keyword evidence="4" id="KW-1185">Reference proteome</keyword>
<dbReference type="Proteomes" id="UP000268973">
    <property type="component" value="Unassembled WGS sequence"/>
</dbReference>
<feature type="transmembrane region" description="Helical" evidence="1">
    <location>
        <begin position="162"/>
        <end position="179"/>
    </location>
</feature>
<keyword evidence="1" id="KW-0472">Membrane</keyword>
<dbReference type="AlphaFoldDB" id="A0A432D0Z1"/>
<evidence type="ECO:0000313" key="4">
    <source>
        <dbReference type="Proteomes" id="UP000268973"/>
    </source>
</evidence>
<dbReference type="EMBL" id="RXZH01000001">
    <property type="protein sequence ID" value="RTZ17581.1"/>
    <property type="molecule type" value="Genomic_DNA"/>
</dbReference>
<keyword evidence="1" id="KW-1133">Transmembrane helix</keyword>
<reference evidence="3 4" key="1">
    <citation type="submission" date="2018-12" db="EMBL/GenBank/DDBJ databases">
        <title>Vibrio sp. isolated from China Sea.</title>
        <authorList>
            <person name="Li Y."/>
        </authorList>
    </citation>
    <scope>NUCLEOTIDE SEQUENCE [LARGE SCALE GENOMIC DNA]</scope>
    <source>
        <strain evidence="3 4">BEI207</strain>
    </source>
</reference>
<dbReference type="InterPro" id="IPR012340">
    <property type="entry name" value="NA-bd_OB-fold"/>
</dbReference>
<accession>A0A432D0Z1</accession>
<gene>
    <name evidence="3" type="ORF">EJ063_02005</name>
</gene>
<dbReference type="Pfam" id="PF00313">
    <property type="entry name" value="CSD"/>
    <property type="match status" value="1"/>
</dbReference>
<name>A0A432D0Z1_9VIBR</name>
<dbReference type="GO" id="GO:0003676">
    <property type="term" value="F:nucleic acid binding"/>
    <property type="evidence" value="ECO:0007669"/>
    <property type="project" value="InterPro"/>
</dbReference>
<dbReference type="OrthoDB" id="72963at2"/>
<dbReference type="InterPro" id="IPR010718">
    <property type="entry name" value="DUF1294"/>
</dbReference>